<proteinExistence type="predicted"/>
<dbReference type="InterPro" id="IPR001660">
    <property type="entry name" value="SAM"/>
</dbReference>
<feature type="domain" description="SAM" evidence="1">
    <location>
        <begin position="19"/>
        <end position="58"/>
    </location>
</feature>
<dbReference type="AlphaFoldDB" id="A0A830CNV9"/>
<dbReference type="Proteomes" id="UP000653305">
    <property type="component" value="Unassembled WGS sequence"/>
</dbReference>
<gene>
    <name evidence="2" type="ORF">PHJA_002244600</name>
</gene>
<dbReference type="CDD" id="cd09487">
    <property type="entry name" value="SAM_superfamily"/>
    <property type="match status" value="1"/>
</dbReference>
<dbReference type="Pfam" id="PF07647">
    <property type="entry name" value="SAM_2"/>
    <property type="match status" value="1"/>
</dbReference>
<dbReference type="PANTHER" id="PTHR33915:SF1">
    <property type="entry name" value="OS04G0644100 PROTEIN"/>
    <property type="match status" value="1"/>
</dbReference>
<dbReference type="OrthoDB" id="1887912at2759"/>
<evidence type="ECO:0000313" key="3">
    <source>
        <dbReference type="Proteomes" id="UP000653305"/>
    </source>
</evidence>
<dbReference type="EMBL" id="BMAC01000651">
    <property type="protein sequence ID" value="GFQ01007.1"/>
    <property type="molecule type" value="Genomic_DNA"/>
</dbReference>
<dbReference type="Gene3D" id="1.10.150.50">
    <property type="entry name" value="Transcription Factor, Ets-1"/>
    <property type="match status" value="1"/>
</dbReference>
<accession>A0A830CNV9</accession>
<reference evidence="2" key="1">
    <citation type="submission" date="2020-07" db="EMBL/GenBank/DDBJ databases">
        <title>Ethylene signaling mediates host invasion by parasitic plants.</title>
        <authorList>
            <person name="Yoshida S."/>
        </authorList>
    </citation>
    <scope>NUCLEOTIDE SEQUENCE</scope>
    <source>
        <strain evidence="2">Okayama</strain>
    </source>
</reference>
<dbReference type="SUPFAM" id="SSF47769">
    <property type="entry name" value="SAM/Pointed domain"/>
    <property type="match status" value="1"/>
</dbReference>
<organism evidence="2 3">
    <name type="scientific">Phtheirospermum japonicum</name>
    <dbReference type="NCBI Taxonomy" id="374723"/>
    <lineage>
        <taxon>Eukaryota</taxon>
        <taxon>Viridiplantae</taxon>
        <taxon>Streptophyta</taxon>
        <taxon>Embryophyta</taxon>
        <taxon>Tracheophyta</taxon>
        <taxon>Spermatophyta</taxon>
        <taxon>Magnoliopsida</taxon>
        <taxon>eudicotyledons</taxon>
        <taxon>Gunneridae</taxon>
        <taxon>Pentapetalae</taxon>
        <taxon>asterids</taxon>
        <taxon>lamiids</taxon>
        <taxon>Lamiales</taxon>
        <taxon>Orobanchaceae</taxon>
        <taxon>Orobanchaceae incertae sedis</taxon>
        <taxon>Phtheirospermum</taxon>
    </lineage>
</organism>
<keyword evidence="3" id="KW-1185">Reference proteome</keyword>
<sequence>MDWLTWLSKTGLDPSLVYEYGVAFAQNELEHDDIPYFNHEFLQSMGISIAKHRLEILKLARKDKNHHSHRPIFPSRILVAIKQTKRRFSNYLRAWTRRDDSAALALVPRRSCSGRWKRRNNNNSKRLMAINNNRNCKQINRAAAPLLLTNGSPMLFGSSRDEAIGRDFDDDRKTMDDDEYWSSEIRWDTMFQNLKPT</sequence>
<evidence type="ECO:0000259" key="1">
    <source>
        <dbReference type="Pfam" id="PF07647"/>
    </source>
</evidence>
<name>A0A830CNV9_9LAMI</name>
<protein>
    <recommendedName>
        <fullName evidence="1">SAM domain-containing protein</fullName>
    </recommendedName>
</protein>
<dbReference type="InterPro" id="IPR013761">
    <property type="entry name" value="SAM/pointed_sf"/>
</dbReference>
<dbReference type="PANTHER" id="PTHR33915">
    <property type="entry name" value="OSJNBA0033G05.11 PROTEIN"/>
    <property type="match status" value="1"/>
</dbReference>
<comment type="caution">
    <text evidence="2">The sequence shown here is derived from an EMBL/GenBank/DDBJ whole genome shotgun (WGS) entry which is preliminary data.</text>
</comment>
<evidence type="ECO:0000313" key="2">
    <source>
        <dbReference type="EMBL" id="GFQ01007.1"/>
    </source>
</evidence>